<evidence type="ECO:0000256" key="3">
    <source>
        <dbReference type="ARBA" id="ARBA00023163"/>
    </source>
</evidence>
<evidence type="ECO:0000259" key="5">
    <source>
        <dbReference type="SMART" id="SM00418"/>
    </source>
</evidence>
<dbReference type="RefSeq" id="WP_201948013.1">
    <property type="nucleotide sequence ID" value="NZ_JAERRJ010000005.1"/>
</dbReference>
<keyword evidence="3" id="KW-0804">Transcription</keyword>
<dbReference type="Gene3D" id="1.10.10.10">
    <property type="entry name" value="Winged helix-like DNA-binding domain superfamily/Winged helix DNA-binding domain"/>
    <property type="match status" value="1"/>
</dbReference>
<reference evidence="6 7" key="1">
    <citation type="submission" date="2021-01" db="EMBL/GenBank/DDBJ databases">
        <title>WGS of actinomycetes isolated from Thailand.</title>
        <authorList>
            <person name="Thawai C."/>
        </authorList>
    </citation>
    <scope>NUCLEOTIDE SEQUENCE [LARGE SCALE GENOMIC DNA]</scope>
    <source>
        <strain evidence="6 7">LPG 2</strain>
    </source>
</reference>
<feature type="domain" description="HTH arsR-type" evidence="5">
    <location>
        <begin position="7"/>
        <end position="82"/>
    </location>
</feature>
<dbReference type="EMBL" id="JAERRJ010000005">
    <property type="protein sequence ID" value="MBL1075700.1"/>
    <property type="molecule type" value="Genomic_DNA"/>
</dbReference>
<evidence type="ECO:0000313" key="6">
    <source>
        <dbReference type="EMBL" id="MBL1075700.1"/>
    </source>
</evidence>
<dbReference type="Proteomes" id="UP000602198">
    <property type="component" value="Unassembled WGS sequence"/>
</dbReference>
<dbReference type="PANTHER" id="PTHR43132">
    <property type="entry name" value="ARSENICAL RESISTANCE OPERON REPRESSOR ARSR-RELATED"/>
    <property type="match status" value="1"/>
</dbReference>
<evidence type="ECO:0000313" key="7">
    <source>
        <dbReference type="Proteomes" id="UP000602198"/>
    </source>
</evidence>
<proteinExistence type="predicted"/>
<dbReference type="InterPro" id="IPR011991">
    <property type="entry name" value="ArsR-like_HTH"/>
</dbReference>
<sequence>MSNLVSRDLSALLGATRAAVLEAIADGGSTTEVALRLGVSPSSASEHAAVLRRAGLVISVRARNQVRHHLTPLGIALLGLEQPAQRVAGEQSHARHPAIRRPGDSRAPWPAHPPRTL</sequence>
<organism evidence="6 7">
    <name type="scientific">Nocardia acididurans</name>
    <dbReference type="NCBI Taxonomy" id="2802282"/>
    <lineage>
        <taxon>Bacteria</taxon>
        <taxon>Bacillati</taxon>
        <taxon>Actinomycetota</taxon>
        <taxon>Actinomycetes</taxon>
        <taxon>Mycobacteriales</taxon>
        <taxon>Nocardiaceae</taxon>
        <taxon>Nocardia</taxon>
    </lineage>
</organism>
<evidence type="ECO:0000256" key="1">
    <source>
        <dbReference type="ARBA" id="ARBA00023015"/>
    </source>
</evidence>
<keyword evidence="2" id="KW-0238">DNA-binding</keyword>
<dbReference type="CDD" id="cd00090">
    <property type="entry name" value="HTH_ARSR"/>
    <property type="match status" value="1"/>
</dbReference>
<dbReference type="SMART" id="SM00418">
    <property type="entry name" value="HTH_ARSR"/>
    <property type="match status" value="1"/>
</dbReference>
<feature type="region of interest" description="Disordered" evidence="4">
    <location>
        <begin position="86"/>
        <end position="117"/>
    </location>
</feature>
<name>A0ABS1M6A4_9NOCA</name>
<keyword evidence="7" id="KW-1185">Reference proteome</keyword>
<dbReference type="SUPFAM" id="SSF46785">
    <property type="entry name" value="Winged helix' DNA-binding domain"/>
    <property type="match status" value="1"/>
</dbReference>
<comment type="caution">
    <text evidence="6">The sequence shown here is derived from an EMBL/GenBank/DDBJ whole genome shotgun (WGS) entry which is preliminary data.</text>
</comment>
<protein>
    <submittedName>
        <fullName evidence="6">Winged helix-turn-helix transcriptional regulator</fullName>
    </submittedName>
</protein>
<keyword evidence="1" id="KW-0805">Transcription regulation</keyword>
<evidence type="ECO:0000256" key="2">
    <source>
        <dbReference type="ARBA" id="ARBA00023125"/>
    </source>
</evidence>
<dbReference type="InterPro" id="IPR036390">
    <property type="entry name" value="WH_DNA-bd_sf"/>
</dbReference>
<dbReference type="Pfam" id="PF12840">
    <property type="entry name" value="HTH_20"/>
    <property type="match status" value="1"/>
</dbReference>
<dbReference type="InterPro" id="IPR001845">
    <property type="entry name" value="HTH_ArsR_DNA-bd_dom"/>
</dbReference>
<gene>
    <name evidence="6" type="ORF">JK358_14995</name>
</gene>
<evidence type="ECO:0000256" key="4">
    <source>
        <dbReference type="SAM" id="MobiDB-lite"/>
    </source>
</evidence>
<dbReference type="PANTHER" id="PTHR43132:SF8">
    <property type="entry name" value="HTH-TYPE TRANSCRIPTIONAL REGULATOR KMTR"/>
    <property type="match status" value="1"/>
</dbReference>
<dbReference type="InterPro" id="IPR051011">
    <property type="entry name" value="Metal_resp_trans_reg"/>
</dbReference>
<accession>A0ABS1M6A4</accession>
<dbReference type="InterPro" id="IPR036388">
    <property type="entry name" value="WH-like_DNA-bd_sf"/>
</dbReference>